<protein>
    <submittedName>
        <fullName evidence="2">Uncharacterized protein</fullName>
    </submittedName>
</protein>
<proteinExistence type="predicted"/>
<gene>
    <name evidence="2" type="ORF">CPB83DRAFT_894874</name>
</gene>
<accession>A0A9P6EEC4</accession>
<feature type="transmembrane region" description="Helical" evidence="1">
    <location>
        <begin position="364"/>
        <end position="385"/>
    </location>
</feature>
<dbReference type="EMBL" id="MU157857">
    <property type="protein sequence ID" value="KAF9527936.1"/>
    <property type="molecule type" value="Genomic_DNA"/>
</dbReference>
<keyword evidence="1" id="KW-1133">Transmembrane helix</keyword>
<name>A0A9P6EEC4_9AGAR</name>
<evidence type="ECO:0000313" key="3">
    <source>
        <dbReference type="Proteomes" id="UP000807306"/>
    </source>
</evidence>
<dbReference type="OrthoDB" id="3227921at2759"/>
<evidence type="ECO:0000256" key="1">
    <source>
        <dbReference type="SAM" id="Phobius"/>
    </source>
</evidence>
<comment type="caution">
    <text evidence="2">The sequence shown here is derived from an EMBL/GenBank/DDBJ whole genome shotgun (WGS) entry which is preliminary data.</text>
</comment>
<feature type="transmembrane region" description="Helical" evidence="1">
    <location>
        <begin position="56"/>
        <end position="82"/>
    </location>
</feature>
<keyword evidence="1" id="KW-0472">Membrane</keyword>
<dbReference type="Proteomes" id="UP000807306">
    <property type="component" value="Unassembled WGS sequence"/>
</dbReference>
<keyword evidence="1" id="KW-0812">Transmembrane</keyword>
<sequence length="467" mass="52472">MIISEEKQWYRGPLERYNVCWPLELRNRQSRSPEPTSGARVLLGNWRGHLPGEAEWIIYTRGVIASIFIVGVASFGLFNIVIQPVRNLDQNLVRELRTTKVDALPEHPGSSIYVVLVHYVRNYYDQPLVTPDEFAAAVNITLLDPPSNGANLSAHSVNVTRSPCFYDNAAVDELARKELNAVGFRCDTGKRLEDDRDQALIKGIQNYIFPDILVTVNFTQIKYFDSYEDYYLYPNLQKAKGFSTVQAYVGFRPANLILTTSSEATLIPGVNLIGQANVFVKKIVKSTFLSVLGLFDLYNTVFATEITHLWPDPFRSAQNEETASDIKVGSLRIHFHLNFPWQWKIVQDDRNASVFDGFASVGGLSAFLAGIFAAVFGTSIMKILFAIKPLSIYGLAHWFHMPTLMDACVSEYPRIYHDLSGSPEARGLLSFIHDQLLDVDLSKTRKPDAQANIETVSSSHLHTNTQC</sequence>
<reference evidence="2" key="1">
    <citation type="submission" date="2020-11" db="EMBL/GenBank/DDBJ databases">
        <authorList>
            <consortium name="DOE Joint Genome Institute"/>
            <person name="Ahrendt S."/>
            <person name="Riley R."/>
            <person name="Andreopoulos W."/>
            <person name="Labutti K."/>
            <person name="Pangilinan J."/>
            <person name="Ruiz-Duenas F.J."/>
            <person name="Barrasa J.M."/>
            <person name="Sanchez-Garcia M."/>
            <person name="Camarero S."/>
            <person name="Miyauchi S."/>
            <person name="Serrano A."/>
            <person name="Linde D."/>
            <person name="Babiker R."/>
            <person name="Drula E."/>
            <person name="Ayuso-Fernandez I."/>
            <person name="Pacheco R."/>
            <person name="Padilla G."/>
            <person name="Ferreira P."/>
            <person name="Barriuso J."/>
            <person name="Kellner H."/>
            <person name="Castanera R."/>
            <person name="Alfaro M."/>
            <person name="Ramirez L."/>
            <person name="Pisabarro A.G."/>
            <person name="Kuo A."/>
            <person name="Tritt A."/>
            <person name="Lipzen A."/>
            <person name="He G."/>
            <person name="Yan M."/>
            <person name="Ng V."/>
            <person name="Cullen D."/>
            <person name="Martin F."/>
            <person name="Rosso M.-N."/>
            <person name="Henrissat B."/>
            <person name="Hibbett D."/>
            <person name="Martinez A.T."/>
            <person name="Grigoriev I.V."/>
        </authorList>
    </citation>
    <scope>NUCLEOTIDE SEQUENCE</scope>
    <source>
        <strain evidence="2">CBS 506.95</strain>
    </source>
</reference>
<organism evidence="2 3">
    <name type="scientific">Crepidotus variabilis</name>
    <dbReference type="NCBI Taxonomy" id="179855"/>
    <lineage>
        <taxon>Eukaryota</taxon>
        <taxon>Fungi</taxon>
        <taxon>Dikarya</taxon>
        <taxon>Basidiomycota</taxon>
        <taxon>Agaricomycotina</taxon>
        <taxon>Agaricomycetes</taxon>
        <taxon>Agaricomycetidae</taxon>
        <taxon>Agaricales</taxon>
        <taxon>Agaricineae</taxon>
        <taxon>Crepidotaceae</taxon>
        <taxon>Crepidotus</taxon>
    </lineage>
</organism>
<keyword evidence="3" id="KW-1185">Reference proteome</keyword>
<dbReference type="AlphaFoldDB" id="A0A9P6EEC4"/>
<evidence type="ECO:0000313" key="2">
    <source>
        <dbReference type="EMBL" id="KAF9527936.1"/>
    </source>
</evidence>